<proteinExistence type="predicted"/>
<dbReference type="PROSITE" id="PS00409">
    <property type="entry name" value="PROKAR_NTER_METHYL"/>
    <property type="match status" value="1"/>
</dbReference>
<feature type="transmembrane region" description="Helical" evidence="1">
    <location>
        <begin position="12"/>
        <end position="35"/>
    </location>
</feature>
<sequence length="203" mass="22507">MLKKIKNRNSGITLVEILFAVTIFTIIAGALAFFLRNIFVYNSFISYSLANTNTGKQIMKTMTAEIRTAGTANTGAYTISLATAEAFTFYSDIDGDELKERVRYFMTGTTLQKGIIKPTGSPLSYNPANEQISTLAYNLTNSSIFEYYDKNYDGTTAPLSIPVNIPNIRLVKISISIEQDPNHSPVPMTFSTQVSIRNLKDNL</sequence>
<organism evidence="2 3">
    <name type="scientific">Candidatus Nomurabacteria bacterium RIFCSPHIGHO2_02_FULL_41_18</name>
    <dbReference type="NCBI Taxonomy" id="1801754"/>
    <lineage>
        <taxon>Bacteria</taxon>
        <taxon>Candidatus Nomuraibacteriota</taxon>
    </lineage>
</organism>
<keyword evidence="1" id="KW-1133">Transmembrane helix</keyword>
<dbReference type="Pfam" id="PF07963">
    <property type="entry name" value="N_methyl"/>
    <property type="match status" value="1"/>
</dbReference>
<dbReference type="InterPro" id="IPR012902">
    <property type="entry name" value="N_methyl_site"/>
</dbReference>
<dbReference type="Proteomes" id="UP000177777">
    <property type="component" value="Unassembled WGS sequence"/>
</dbReference>
<keyword evidence="1" id="KW-0472">Membrane</keyword>
<protein>
    <recommendedName>
        <fullName evidence="4">Type II secretion system protein J</fullName>
    </recommendedName>
</protein>
<evidence type="ECO:0000313" key="3">
    <source>
        <dbReference type="Proteomes" id="UP000177777"/>
    </source>
</evidence>
<evidence type="ECO:0000313" key="2">
    <source>
        <dbReference type="EMBL" id="OGI76950.1"/>
    </source>
</evidence>
<keyword evidence="1" id="KW-0812">Transmembrane</keyword>
<evidence type="ECO:0000256" key="1">
    <source>
        <dbReference type="SAM" id="Phobius"/>
    </source>
</evidence>
<dbReference type="AlphaFoldDB" id="A0A1F6W4W1"/>
<dbReference type="STRING" id="1801754.A3D42_02345"/>
<accession>A0A1F6W4W1</accession>
<gene>
    <name evidence="2" type="ORF">A3D42_02345</name>
</gene>
<evidence type="ECO:0008006" key="4">
    <source>
        <dbReference type="Google" id="ProtNLM"/>
    </source>
</evidence>
<name>A0A1F6W4W1_9BACT</name>
<dbReference type="EMBL" id="MFUE01000020">
    <property type="protein sequence ID" value="OGI76950.1"/>
    <property type="molecule type" value="Genomic_DNA"/>
</dbReference>
<comment type="caution">
    <text evidence="2">The sequence shown here is derived from an EMBL/GenBank/DDBJ whole genome shotgun (WGS) entry which is preliminary data.</text>
</comment>
<reference evidence="2 3" key="1">
    <citation type="journal article" date="2016" name="Nat. Commun.">
        <title>Thousands of microbial genomes shed light on interconnected biogeochemical processes in an aquifer system.</title>
        <authorList>
            <person name="Anantharaman K."/>
            <person name="Brown C.T."/>
            <person name="Hug L.A."/>
            <person name="Sharon I."/>
            <person name="Castelle C.J."/>
            <person name="Probst A.J."/>
            <person name="Thomas B.C."/>
            <person name="Singh A."/>
            <person name="Wilkins M.J."/>
            <person name="Karaoz U."/>
            <person name="Brodie E.L."/>
            <person name="Williams K.H."/>
            <person name="Hubbard S.S."/>
            <person name="Banfield J.F."/>
        </authorList>
    </citation>
    <scope>NUCLEOTIDE SEQUENCE [LARGE SCALE GENOMIC DNA]</scope>
</reference>